<dbReference type="GO" id="GO:0005524">
    <property type="term" value="F:ATP binding"/>
    <property type="evidence" value="ECO:0007669"/>
    <property type="project" value="InterPro"/>
</dbReference>
<evidence type="ECO:0000259" key="1">
    <source>
        <dbReference type="SMART" id="SM00382"/>
    </source>
</evidence>
<dbReference type="SUPFAM" id="SSF52540">
    <property type="entry name" value="P-loop containing nucleoside triphosphate hydrolases"/>
    <property type="match status" value="2"/>
</dbReference>
<dbReference type="GO" id="GO:0005829">
    <property type="term" value="C:cytosol"/>
    <property type="evidence" value="ECO:0007669"/>
    <property type="project" value="TreeGrafter"/>
</dbReference>
<dbReference type="Pfam" id="PF00004">
    <property type="entry name" value="AAA"/>
    <property type="match status" value="2"/>
</dbReference>
<feature type="domain" description="AAA+ ATPase" evidence="1">
    <location>
        <begin position="290"/>
        <end position="418"/>
    </location>
</feature>
<dbReference type="RefSeq" id="WP_126754180.1">
    <property type="nucleotide sequence ID" value="NZ_PIPY01000004.1"/>
</dbReference>
<gene>
    <name evidence="2" type="ORF">CWI71_05035</name>
</gene>
<proteinExistence type="predicted"/>
<dbReference type="InterPro" id="IPR050168">
    <property type="entry name" value="AAA_ATPase_domain"/>
</dbReference>
<reference evidence="3" key="1">
    <citation type="journal article" date="2018" name="Front. Microbiol.">
        <title>Genome-Based Analysis Reveals the Taxonomy and Diversity of the Family Idiomarinaceae.</title>
        <authorList>
            <person name="Liu Y."/>
            <person name="Lai Q."/>
            <person name="Shao Z."/>
        </authorList>
    </citation>
    <scope>NUCLEOTIDE SEQUENCE [LARGE SCALE GENOMIC DNA]</scope>
    <source>
        <strain evidence="3">CVS-6</strain>
    </source>
</reference>
<comment type="caution">
    <text evidence="2">The sequence shown here is derived from an EMBL/GenBank/DDBJ whole genome shotgun (WGS) entry which is preliminary data.</text>
</comment>
<dbReference type="PANTHER" id="PTHR23077:SF12">
    <property type="entry name" value="PEROXISOMAL ATPASE PEX1"/>
    <property type="match status" value="1"/>
</dbReference>
<evidence type="ECO:0000313" key="2">
    <source>
        <dbReference type="EMBL" id="RUO62217.1"/>
    </source>
</evidence>
<dbReference type="AlphaFoldDB" id="A0A432YMK8"/>
<evidence type="ECO:0000313" key="3">
    <source>
        <dbReference type="Proteomes" id="UP000288259"/>
    </source>
</evidence>
<dbReference type="PANTHER" id="PTHR23077">
    <property type="entry name" value="AAA-FAMILY ATPASE"/>
    <property type="match status" value="1"/>
</dbReference>
<dbReference type="Gene3D" id="3.40.50.300">
    <property type="entry name" value="P-loop containing nucleotide triphosphate hydrolases"/>
    <property type="match status" value="2"/>
</dbReference>
<dbReference type="GO" id="GO:0016887">
    <property type="term" value="F:ATP hydrolysis activity"/>
    <property type="evidence" value="ECO:0007669"/>
    <property type="project" value="InterPro"/>
</dbReference>
<dbReference type="InterPro" id="IPR003593">
    <property type="entry name" value="AAA+_ATPase"/>
</dbReference>
<sequence length="715" mass="80964">MFKFTEVVSFFKPSQLETSLPDVLCHTGCIGCTNRNMKGNAMSTYPRFALSVALPELPIDTSIARRHGFEHEWLPLSFFWLARCFHLSGNDETKEALRMRVQHLVRLYGFQKDLLDKLVEFGNDSTVNWAPRIPEVLGARALQKQLDLDENEYRLIVMAFFCSNSRLISAMLEFIDRTFCDESQADIISQIIGIDHSLFDKLSGDDSTIVQMHLTGPSVFSIATSPCDRFRMHEAISHCIMTCRSIDDDMLAGVLVQSTPAKLSIADYQHLGDELQLLQACIESATNDGNPLSVLFVGAPGSGKTELAKALSASVGGKLYDVPVICPDSKKENNQSYRLGEYVRLANMLACLPTSHILFDEVEDVLNERKNENKRKGWINQTLEQRKTTTFWVCNTVHEFDMSFLRRFDYVLKMPSLDYRNRVKMMNSALAEHAVSSERIHAIASQRISTPAEVERIKKLAERTKSSGLTTEKMLDLYFPSTPNWYSNELGSFDLSSCHASGQLKLEYIANECQHARNIRVLLQGVSGTGKSALARYLCFERNQSTRFFHATDLMSIPGMEFTAAIESMFEHAARRNEMIVFDEIDQVLIATERMLTNPEIFYRWFAERVRNFAPPLVMTVSSSQCLQNYRLLSDACDVTLELKPWNHHQLQPFANRFAKANNLTPIALPSHCSATPQQLIQALRQCRLHGDMARLPTLLDHRHNNAIGFLATVA</sequence>
<organism evidence="2 3">
    <name type="scientific">Pseudidiomarina insulisalsae</name>
    <dbReference type="NCBI Taxonomy" id="575789"/>
    <lineage>
        <taxon>Bacteria</taxon>
        <taxon>Pseudomonadati</taxon>
        <taxon>Pseudomonadota</taxon>
        <taxon>Gammaproteobacteria</taxon>
        <taxon>Alteromonadales</taxon>
        <taxon>Idiomarinaceae</taxon>
        <taxon>Pseudidiomarina</taxon>
    </lineage>
</organism>
<dbReference type="InterPro" id="IPR003959">
    <property type="entry name" value="ATPase_AAA_core"/>
</dbReference>
<name>A0A432YMK8_9GAMM</name>
<dbReference type="SMART" id="SM00382">
    <property type="entry name" value="AAA"/>
    <property type="match status" value="2"/>
</dbReference>
<protein>
    <recommendedName>
        <fullName evidence="1">AAA+ ATPase domain-containing protein</fullName>
    </recommendedName>
</protein>
<feature type="domain" description="AAA+ ATPase" evidence="1">
    <location>
        <begin position="517"/>
        <end position="616"/>
    </location>
</feature>
<dbReference type="InterPro" id="IPR027417">
    <property type="entry name" value="P-loop_NTPase"/>
</dbReference>
<accession>A0A432YMK8</accession>
<dbReference type="Proteomes" id="UP000288259">
    <property type="component" value="Unassembled WGS sequence"/>
</dbReference>
<dbReference type="EMBL" id="PIPY01000004">
    <property type="protein sequence ID" value="RUO62217.1"/>
    <property type="molecule type" value="Genomic_DNA"/>
</dbReference>
<dbReference type="OrthoDB" id="9809379at2"/>
<keyword evidence="3" id="KW-1185">Reference proteome</keyword>
<dbReference type="GO" id="GO:0016558">
    <property type="term" value="P:protein import into peroxisome matrix"/>
    <property type="evidence" value="ECO:0007669"/>
    <property type="project" value="TreeGrafter"/>
</dbReference>